<feature type="transmembrane region" description="Helical" evidence="7">
    <location>
        <begin position="383"/>
        <end position="402"/>
    </location>
</feature>
<evidence type="ECO:0000256" key="6">
    <source>
        <dbReference type="RuleBase" id="RU003732"/>
    </source>
</evidence>
<dbReference type="PROSITE" id="PS00610">
    <property type="entry name" value="NA_NEUROTRAN_SYMP_1"/>
    <property type="match status" value="1"/>
</dbReference>
<dbReference type="SUPFAM" id="SSF161070">
    <property type="entry name" value="SNF-like"/>
    <property type="match status" value="1"/>
</dbReference>
<organism evidence="8 9">
    <name type="scientific">Wansuia hejianensis</name>
    <dbReference type="NCBI Taxonomy" id="2763667"/>
    <lineage>
        <taxon>Bacteria</taxon>
        <taxon>Bacillati</taxon>
        <taxon>Bacillota</taxon>
        <taxon>Clostridia</taxon>
        <taxon>Lachnospirales</taxon>
        <taxon>Lachnospiraceae</taxon>
        <taxon>Wansuia</taxon>
    </lineage>
</organism>
<reference evidence="8 9" key="1">
    <citation type="submission" date="2020-08" db="EMBL/GenBank/DDBJ databases">
        <title>Genome public.</title>
        <authorList>
            <person name="Liu C."/>
            <person name="Sun Q."/>
        </authorList>
    </citation>
    <scope>NUCLEOTIDE SEQUENCE [LARGE SCALE GENOMIC DNA]</scope>
    <source>
        <strain evidence="8 9">NSJ-26</strain>
    </source>
</reference>
<evidence type="ECO:0000256" key="7">
    <source>
        <dbReference type="SAM" id="Phobius"/>
    </source>
</evidence>
<dbReference type="EMBL" id="JACRTK010000001">
    <property type="protein sequence ID" value="MBC8590363.1"/>
    <property type="molecule type" value="Genomic_DNA"/>
</dbReference>
<comment type="similarity">
    <text evidence="6">Belongs to the sodium:neurotransmitter symporter (SNF) (TC 2.A.22) family.</text>
</comment>
<feature type="transmembrane region" description="Helical" evidence="7">
    <location>
        <begin position="145"/>
        <end position="163"/>
    </location>
</feature>
<keyword evidence="9" id="KW-1185">Reference proteome</keyword>
<evidence type="ECO:0000256" key="4">
    <source>
        <dbReference type="ARBA" id="ARBA00022989"/>
    </source>
</evidence>
<keyword evidence="4 7" id="KW-1133">Transmembrane helix</keyword>
<protein>
    <recommendedName>
        <fullName evidence="6">Transporter</fullName>
    </recommendedName>
</protein>
<feature type="transmembrane region" description="Helical" evidence="7">
    <location>
        <begin position="301"/>
        <end position="331"/>
    </location>
</feature>
<dbReference type="GO" id="GO:0016020">
    <property type="term" value="C:membrane"/>
    <property type="evidence" value="ECO:0007669"/>
    <property type="project" value="UniProtKB-SubCell"/>
</dbReference>
<feature type="transmembrane region" description="Helical" evidence="7">
    <location>
        <begin position="12"/>
        <end position="31"/>
    </location>
</feature>
<dbReference type="InterPro" id="IPR037272">
    <property type="entry name" value="SNS_sf"/>
</dbReference>
<keyword evidence="3 6" id="KW-0812">Transmembrane</keyword>
<feature type="transmembrane region" description="Helical" evidence="7">
    <location>
        <begin position="423"/>
        <end position="446"/>
    </location>
</feature>
<keyword evidence="5 7" id="KW-0472">Membrane</keyword>
<gene>
    <name evidence="8" type="ORF">H8689_04305</name>
</gene>
<dbReference type="PRINTS" id="PR00176">
    <property type="entry name" value="NANEUSMPORT"/>
</dbReference>
<comment type="subcellular location">
    <subcellularLocation>
        <location evidence="1">Membrane</location>
        <topology evidence="1">Multi-pass membrane protein</topology>
    </subcellularLocation>
</comment>
<evidence type="ECO:0000313" key="8">
    <source>
        <dbReference type="EMBL" id="MBC8590363.1"/>
    </source>
</evidence>
<keyword evidence="6" id="KW-0769">Symport</keyword>
<dbReference type="GO" id="GO:0015293">
    <property type="term" value="F:symporter activity"/>
    <property type="evidence" value="ECO:0007669"/>
    <property type="project" value="UniProtKB-KW"/>
</dbReference>
<dbReference type="AlphaFoldDB" id="A0A926EXW3"/>
<evidence type="ECO:0000256" key="2">
    <source>
        <dbReference type="ARBA" id="ARBA00022448"/>
    </source>
</evidence>
<dbReference type="PANTHER" id="PTHR42948:SF1">
    <property type="entry name" value="TRANSPORTER"/>
    <property type="match status" value="1"/>
</dbReference>
<evidence type="ECO:0000256" key="3">
    <source>
        <dbReference type="ARBA" id="ARBA00022692"/>
    </source>
</evidence>
<feature type="transmembrane region" description="Helical" evidence="7">
    <location>
        <begin position="214"/>
        <end position="239"/>
    </location>
</feature>
<sequence>MEKRGGFGSRFGLLAAAVGSAVGLGNIWRFPYITGKYGGGAFLFIYLIVVIFIGLPLMLNEFVIGREGKKDAIGSFKELAPGKPWYLSGVLGVMAAFFILSYYSVVAGWTLEYVFSSVTNSFAGKSSDQITNMFTSFISHPIKPIIFQVLFMVITASVVATGVEKGIERVAKIMVPLLLLLIIVLDIRALMLPGSMEGIKFLFKPDFSKIDATVVLGALGHAFYSLSLGMGIMITYGSYIGEEENLGKSALQISILDTVIALLAGVAIFPAVFAYNVDPTSGAGLVFITLPNVFNKMPGGYLFSILFFLLLALAALTSTISLLEVVVAFLVDSYQFKRKNATILSFVAITVVGIFASLSQGPLSHLSFFGNNFFDFLDAMTANYFLTIAALISVVFVGWFMSRDKVENQLTNSGTEKAGYMNIYYFAIKYIVPIGIIFVFLFQMGLFGTLE</sequence>
<comment type="caution">
    <text evidence="8">The sequence shown here is derived from an EMBL/GenBank/DDBJ whole genome shotgun (WGS) entry which is preliminary data.</text>
</comment>
<keyword evidence="2 6" id="KW-0813">Transport</keyword>
<dbReference type="RefSeq" id="WP_249323180.1">
    <property type="nucleotide sequence ID" value="NZ_JACRTK010000001.1"/>
</dbReference>
<feature type="transmembrane region" description="Helical" evidence="7">
    <location>
        <begin position="343"/>
        <end position="363"/>
    </location>
</feature>
<feature type="transmembrane region" description="Helical" evidence="7">
    <location>
        <begin position="43"/>
        <end position="64"/>
    </location>
</feature>
<dbReference type="PANTHER" id="PTHR42948">
    <property type="entry name" value="TRANSPORTER"/>
    <property type="match status" value="1"/>
</dbReference>
<feature type="transmembrane region" description="Helical" evidence="7">
    <location>
        <begin position="85"/>
        <end position="105"/>
    </location>
</feature>
<dbReference type="CDD" id="cd10336">
    <property type="entry name" value="SLC6sbd_Tyt1-Like"/>
    <property type="match status" value="1"/>
</dbReference>
<evidence type="ECO:0000313" key="9">
    <source>
        <dbReference type="Proteomes" id="UP000601522"/>
    </source>
</evidence>
<accession>A0A926EXW3</accession>
<evidence type="ECO:0000256" key="5">
    <source>
        <dbReference type="ARBA" id="ARBA00023136"/>
    </source>
</evidence>
<feature type="transmembrane region" description="Helical" evidence="7">
    <location>
        <begin position="251"/>
        <end position="275"/>
    </location>
</feature>
<dbReference type="NCBIfam" id="NF037979">
    <property type="entry name" value="Na_transp"/>
    <property type="match status" value="1"/>
</dbReference>
<dbReference type="PROSITE" id="PS50267">
    <property type="entry name" value="NA_NEUROTRAN_SYMP_3"/>
    <property type="match status" value="1"/>
</dbReference>
<feature type="transmembrane region" description="Helical" evidence="7">
    <location>
        <begin position="175"/>
        <end position="194"/>
    </location>
</feature>
<dbReference type="InterPro" id="IPR047218">
    <property type="entry name" value="YocR/YhdH-like"/>
</dbReference>
<evidence type="ECO:0000256" key="1">
    <source>
        <dbReference type="ARBA" id="ARBA00004141"/>
    </source>
</evidence>
<dbReference type="InterPro" id="IPR000175">
    <property type="entry name" value="Na/ntran_symport"/>
</dbReference>
<proteinExistence type="inferred from homology"/>
<dbReference type="Pfam" id="PF00209">
    <property type="entry name" value="SNF"/>
    <property type="match status" value="2"/>
</dbReference>
<dbReference type="Proteomes" id="UP000601522">
    <property type="component" value="Unassembled WGS sequence"/>
</dbReference>
<name>A0A926EXW3_9FIRM</name>